<dbReference type="Proteomes" id="UP001497535">
    <property type="component" value="Unassembled WGS sequence"/>
</dbReference>
<reference evidence="1" key="1">
    <citation type="submission" date="2023-11" db="EMBL/GenBank/DDBJ databases">
        <authorList>
            <person name="Poullet M."/>
        </authorList>
    </citation>
    <scope>NUCLEOTIDE SEQUENCE</scope>
    <source>
        <strain evidence="1">E1834</strain>
    </source>
</reference>
<accession>A0ACB0YWM0</accession>
<dbReference type="EMBL" id="CAVMJV010000020">
    <property type="protein sequence ID" value="CAK5066564.1"/>
    <property type="molecule type" value="Genomic_DNA"/>
</dbReference>
<gene>
    <name evidence="1" type="ORF">MENTE1834_LOCUS17600</name>
</gene>
<protein>
    <submittedName>
        <fullName evidence="1">Uncharacterized protein</fullName>
    </submittedName>
</protein>
<evidence type="ECO:0000313" key="1">
    <source>
        <dbReference type="EMBL" id="CAK5066564.1"/>
    </source>
</evidence>
<organism evidence="1 2">
    <name type="scientific">Meloidogyne enterolobii</name>
    <name type="common">Root-knot nematode worm</name>
    <name type="synonym">Meloidogyne mayaguensis</name>
    <dbReference type="NCBI Taxonomy" id="390850"/>
    <lineage>
        <taxon>Eukaryota</taxon>
        <taxon>Metazoa</taxon>
        <taxon>Ecdysozoa</taxon>
        <taxon>Nematoda</taxon>
        <taxon>Chromadorea</taxon>
        <taxon>Rhabditida</taxon>
        <taxon>Tylenchina</taxon>
        <taxon>Tylenchomorpha</taxon>
        <taxon>Tylenchoidea</taxon>
        <taxon>Meloidogynidae</taxon>
        <taxon>Meloidogyninae</taxon>
        <taxon>Meloidogyne</taxon>
    </lineage>
</organism>
<keyword evidence="2" id="KW-1185">Reference proteome</keyword>
<comment type="caution">
    <text evidence="1">The sequence shown here is derived from an EMBL/GenBank/DDBJ whole genome shotgun (WGS) entry which is preliminary data.</text>
</comment>
<sequence>MVLYLQKNLEIRKMSSQQQCQNNNNQQQPQQFTSPSTTSPPFSTATTNSSLEQQLLLLAVQERLAQSFSSSTIFQQPSTTTTTPTQHPQQLPPPSLSPSSSLSIWQQLTTALCQLPNDAHSILNAVANISPNSLDTLTAALIAQQQQQTTTAPISSLPLESILLQAAASAASLPLSPSHPLYQQGICLWSQCNQKFDSLEAFLIHLTQSHVQDENSVRQCRAQIELVDNLERKLTSERSRLQAMITHFQQVQETQQQQQTCSSLSSLSSSTATTTSTPINKRENNLEQEYQQQQQQQQNILNSITQQKIYEEHLNQQQLLQHLPSTEGLQLKEVRKDCCIFKGNIFGIFCLNERTFFKFNL</sequence>
<proteinExistence type="predicted"/>
<evidence type="ECO:0000313" key="2">
    <source>
        <dbReference type="Proteomes" id="UP001497535"/>
    </source>
</evidence>
<name>A0ACB0YWM0_MELEN</name>